<dbReference type="Proteomes" id="UP000588068">
    <property type="component" value="Unassembled WGS sequence"/>
</dbReference>
<comment type="caution">
    <text evidence="2">The sequence shown here is derived from an EMBL/GenBank/DDBJ whole genome shotgun (WGS) entry which is preliminary data.</text>
</comment>
<organism evidence="2 3">
    <name type="scientific">Povalibacter uvarum</name>
    <dbReference type="NCBI Taxonomy" id="732238"/>
    <lineage>
        <taxon>Bacteria</taxon>
        <taxon>Pseudomonadati</taxon>
        <taxon>Pseudomonadota</taxon>
        <taxon>Gammaproteobacteria</taxon>
        <taxon>Steroidobacterales</taxon>
        <taxon>Steroidobacteraceae</taxon>
        <taxon>Povalibacter</taxon>
    </lineage>
</organism>
<dbReference type="AlphaFoldDB" id="A0A841HJV3"/>
<evidence type="ECO:0000313" key="2">
    <source>
        <dbReference type="EMBL" id="MBB6092864.1"/>
    </source>
</evidence>
<keyword evidence="1" id="KW-0472">Membrane</keyword>
<dbReference type="RefSeq" id="WP_184330700.1">
    <property type="nucleotide sequence ID" value="NZ_JACHHZ010000002.1"/>
</dbReference>
<gene>
    <name evidence="2" type="ORF">HNQ60_001742</name>
</gene>
<accession>A0A841HJV3</accession>
<keyword evidence="3" id="KW-1185">Reference proteome</keyword>
<evidence type="ECO:0000256" key="1">
    <source>
        <dbReference type="SAM" id="Phobius"/>
    </source>
</evidence>
<reference evidence="2 3" key="1">
    <citation type="submission" date="2020-08" db="EMBL/GenBank/DDBJ databases">
        <title>Genomic Encyclopedia of Type Strains, Phase IV (KMG-IV): sequencing the most valuable type-strain genomes for metagenomic binning, comparative biology and taxonomic classification.</title>
        <authorList>
            <person name="Goeker M."/>
        </authorList>
    </citation>
    <scope>NUCLEOTIDE SEQUENCE [LARGE SCALE GENOMIC DNA]</scope>
    <source>
        <strain evidence="2 3">DSM 26723</strain>
    </source>
</reference>
<name>A0A841HJV3_9GAMM</name>
<feature type="transmembrane region" description="Helical" evidence="1">
    <location>
        <begin position="50"/>
        <end position="72"/>
    </location>
</feature>
<evidence type="ECO:0000313" key="3">
    <source>
        <dbReference type="Proteomes" id="UP000588068"/>
    </source>
</evidence>
<keyword evidence="1" id="KW-1133">Transmembrane helix</keyword>
<keyword evidence="1" id="KW-0812">Transmembrane</keyword>
<sequence>MPVIAVIPSNRRASPDRSGYVHKLRLEAREGAAVEVNAPALASNDGLGRVFAKFIGAVLVVSTTVAVAATVLPA</sequence>
<protein>
    <submittedName>
        <fullName evidence="2">Uncharacterized protein</fullName>
    </submittedName>
</protein>
<dbReference type="EMBL" id="JACHHZ010000002">
    <property type="protein sequence ID" value="MBB6092864.1"/>
    <property type="molecule type" value="Genomic_DNA"/>
</dbReference>
<proteinExistence type="predicted"/>